<dbReference type="Pfam" id="PF18348">
    <property type="entry name" value="SH3_16"/>
    <property type="match status" value="1"/>
</dbReference>
<evidence type="ECO:0000259" key="5">
    <source>
        <dbReference type="PROSITE" id="PS51935"/>
    </source>
</evidence>
<dbReference type="GO" id="GO:0006508">
    <property type="term" value="P:proteolysis"/>
    <property type="evidence" value="ECO:0007669"/>
    <property type="project" value="UniProtKB-KW"/>
</dbReference>
<evidence type="ECO:0000313" key="6">
    <source>
        <dbReference type="EMBL" id="QIE56454.1"/>
    </source>
</evidence>
<evidence type="ECO:0000256" key="4">
    <source>
        <dbReference type="ARBA" id="ARBA00022807"/>
    </source>
</evidence>
<dbReference type="Pfam" id="PF00877">
    <property type="entry name" value="NLPC_P60"/>
    <property type="match status" value="1"/>
</dbReference>
<keyword evidence="4" id="KW-0788">Thiol protease</keyword>
<dbReference type="InterPro" id="IPR038765">
    <property type="entry name" value="Papain-like_cys_pep_sf"/>
</dbReference>
<dbReference type="PANTHER" id="PTHR47053">
    <property type="entry name" value="MUREIN DD-ENDOPEPTIDASE MEPH-RELATED"/>
    <property type="match status" value="1"/>
</dbReference>
<name>A0A7L5C2L9_9RHOB</name>
<protein>
    <submittedName>
        <fullName evidence="6">C40 family peptidase</fullName>
    </submittedName>
</protein>
<evidence type="ECO:0000256" key="1">
    <source>
        <dbReference type="ARBA" id="ARBA00007074"/>
    </source>
</evidence>
<dbReference type="PROSITE" id="PS51935">
    <property type="entry name" value="NLPC_P60"/>
    <property type="match status" value="1"/>
</dbReference>
<reference evidence="6 7" key="1">
    <citation type="submission" date="2020-02" db="EMBL/GenBank/DDBJ databases">
        <title>complete genome sequence of Rhodobacteraceae bacterium.</title>
        <authorList>
            <person name="Park J."/>
            <person name="Kim Y.-S."/>
            <person name="Kim K.-H."/>
        </authorList>
    </citation>
    <scope>NUCLEOTIDE SEQUENCE [LARGE SCALE GENOMIC DNA]</scope>
    <source>
        <strain evidence="6 7">RR4-56</strain>
    </source>
</reference>
<keyword evidence="3" id="KW-0378">Hydrolase</keyword>
<evidence type="ECO:0000256" key="3">
    <source>
        <dbReference type="ARBA" id="ARBA00022801"/>
    </source>
</evidence>
<dbReference type="SUPFAM" id="SSF54001">
    <property type="entry name" value="Cysteine proteinases"/>
    <property type="match status" value="1"/>
</dbReference>
<dbReference type="InterPro" id="IPR051202">
    <property type="entry name" value="Peptidase_C40"/>
</dbReference>
<dbReference type="InterPro" id="IPR041382">
    <property type="entry name" value="SH3_16"/>
</dbReference>
<dbReference type="Gene3D" id="2.30.30.40">
    <property type="entry name" value="SH3 Domains"/>
    <property type="match status" value="1"/>
</dbReference>
<accession>A0A7L5C2L9</accession>
<sequence length="288" mass="30990">MADDPFEGDPRITPVRPDLAPLHLRGVVEAGAYASDQPMRVSVAVAPLSAAPDADSEQVSQLLFGEDFTAYEVERGWAWGQSALDGYVGYVPEADLMNRPETEPTHRVATLQALIYPEPDMKSRPIGAVPFGARMTVRPREETGGFAALDPGGYAALAALKPLDAHDALWVATAERFLGAPYLWGGRSAAGFDCSGLVQTALHAAGVDCPRDSDMQMAALGREVSAKTLKRGDLVFWRRHVGIMTSPSMLLHANAHHMAVVSEAFETARARIAKAEFGEIVGVRRLTI</sequence>
<dbReference type="AlphaFoldDB" id="A0A7L5C2L9"/>
<dbReference type="EMBL" id="CP049056">
    <property type="protein sequence ID" value="QIE56454.1"/>
    <property type="molecule type" value="Genomic_DNA"/>
</dbReference>
<dbReference type="Gene3D" id="3.90.1720.10">
    <property type="entry name" value="endopeptidase domain like (from Nostoc punctiforme)"/>
    <property type="match status" value="1"/>
</dbReference>
<dbReference type="Proteomes" id="UP000503336">
    <property type="component" value="Chromosome"/>
</dbReference>
<evidence type="ECO:0000313" key="7">
    <source>
        <dbReference type="Proteomes" id="UP000503336"/>
    </source>
</evidence>
<comment type="similarity">
    <text evidence="1">Belongs to the peptidase C40 family.</text>
</comment>
<gene>
    <name evidence="6" type="ORF">G5B40_13880</name>
</gene>
<dbReference type="RefSeq" id="WP_165099733.1">
    <property type="nucleotide sequence ID" value="NZ_CP049056.1"/>
</dbReference>
<dbReference type="PANTHER" id="PTHR47053:SF1">
    <property type="entry name" value="MUREIN DD-ENDOPEPTIDASE MEPH-RELATED"/>
    <property type="match status" value="1"/>
</dbReference>
<proteinExistence type="inferred from homology"/>
<evidence type="ECO:0000256" key="2">
    <source>
        <dbReference type="ARBA" id="ARBA00022670"/>
    </source>
</evidence>
<keyword evidence="2" id="KW-0645">Protease</keyword>
<keyword evidence="7" id="KW-1185">Reference proteome</keyword>
<dbReference type="InterPro" id="IPR000064">
    <property type="entry name" value="NLP_P60_dom"/>
</dbReference>
<feature type="domain" description="NlpC/P60" evidence="5">
    <location>
        <begin position="164"/>
        <end position="287"/>
    </location>
</feature>
<organism evidence="6 7">
    <name type="scientific">Pikeienuella piscinae</name>
    <dbReference type="NCBI Taxonomy" id="2748098"/>
    <lineage>
        <taxon>Bacteria</taxon>
        <taxon>Pseudomonadati</taxon>
        <taxon>Pseudomonadota</taxon>
        <taxon>Alphaproteobacteria</taxon>
        <taxon>Rhodobacterales</taxon>
        <taxon>Paracoccaceae</taxon>
        <taxon>Pikeienuella</taxon>
    </lineage>
</organism>
<dbReference type="KEGG" id="hdh:G5B40_13880"/>
<dbReference type="GO" id="GO:0008234">
    <property type="term" value="F:cysteine-type peptidase activity"/>
    <property type="evidence" value="ECO:0007669"/>
    <property type="project" value="UniProtKB-KW"/>
</dbReference>